<gene>
    <name evidence="1" type="ORF">HOC_11987</name>
</gene>
<accession>A0A059G6J1</accession>
<name>A0A059G6J1_9PROT</name>
<proteinExistence type="predicted"/>
<sequence length="110" mass="12391">MELNDQPEGEAKAVSYAVFADALEREIVPLRAMTLTATGDPELTERIVAGFLLRVLDREIPRPMAIKPDTIEILYLEYLKDVLESDMVKVAIANNVTVFLSLDQLREAMR</sequence>
<dbReference type="EMBL" id="ARYL01000017">
    <property type="protein sequence ID" value="KDA02103.1"/>
    <property type="molecule type" value="Genomic_DNA"/>
</dbReference>
<evidence type="ECO:0000313" key="1">
    <source>
        <dbReference type="EMBL" id="KDA02103.1"/>
    </source>
</evidence>
<organism evidence="1 2">
    <name type="scientific">Hyphomonas oceanitis SCH89</name>
    <dbReference type="NCBI Taxonomy" id="1280953"/>
    <lineage>
        <taxon>Bacteria</taxon>
        <taxon>Pseudomonadati</taxon>
        <taxon>Pseudomonadota</taxon>
        <taxon>Alphaproteobacteria</taxon>
        <taxon>Hyphomonadales</taxon>
        <taxon>Hyphomonadaceae</taxon>
        <taxon>Hyphomonas</taxon>
    </lineage>
</organism>
<reference evidence="1 2" key="1">
    <citation type="journal article" date="2014" name="Antonie Van Leeuwenhoek">
        <title>Hyphomonas beringensis sp. nov. and Hyphomonas chukchiensis sp. nov., isolated from surface seawater of the Bering Sea and Chukchi Sea.</title>
        <authorList>
            <person name="Li C."/>
            <person name="Lai Q."/>
            <person name="Li G."/>
            <person name="Dong C."/>
            <person name="Wang J."/>
            <person name="Liao Y."/>
            <person name="Shao Z."/>
        </authorList>
    </citation>
    <scope>NUCLEOTIDE SEQUENCE [LARGE SCALE GENOMIC DNA]</scope>
    <source>
        <strain evidence="1 2">SCH89</strain>
    </source>
</reference>
<dbReference type="AlphaFoldDB" id="A0A059G6J1"/>
<dbReference type="Proteomes" id="UP000024942">
    <property type="component" value="Unassembled WGS sequence"/>
</dbReference>
<comment type="caution">
    <text evidence="1">The sequence shown here is derived from an EMBL/GenBank/DDBJ whole genome shotgun (WGS) entry which is preliminary data.</text>
</comment>
<protein>
    <submittedName>
        <fullName evidence="1">Uncharacterized protein</fullName>
    </submittedName>
</protein>
<keyword evidence="2" id="KW-1185">Reference proteome</keyword>
<dbReference type="RefSeq" id="WP_035538855.1">
    <property type="nucleotide sequence ID" value="NZ_ARYL01000017.1"/>
</dbReference>
<dbReference type="PATRIC" id="fig|1280953.3.peg.2417"/>
<dbReference type="OrthoDB" id="9837846at2"/>
<evidence type="ECO:0000313" key="2">
    <source>
        <dbReference type="Proteomes" id="UP000024942"/>
    </source>
</evidence>